<keyword evidence="7" id="KW-1185">Reference proteome</keyword>
<name>A0ABM0K2K7_APLCA</name>
<dbReference type="SUPFAM" id="SSF103473">
    <property type="entry name" value="MFS general substrate transporter"/>
    <property type="match status" value="1"/>
</dbReference>
<protein>
    <submittedName>
        <fullName evidence="8 9">Proton-coupled folate transporter</fullName>
    </submittedName>
</protein>
<feature type="transmembrane region" description="Helical" evidence="6">
    <location>
        <begin position="131"/>
        <end position="157"/>
    </location>
</feature>
<evidence type="ECO:0000256" key="1">
    <source>
        <dbReference type="ARBA" id="ARBA00004141"/>
    </source>
</evidence>
<dbReference type="RefSeq" id="XP_035828025.1">
    <property type="nucleotide sequence ID" value="XM_035972132.1"/>
</dbReference>
<keyword evidence="4 6" id="KW-0472">Membrane</keyword>
<dbReference type="Pfam" id="PF07690">
    <property type="entry name" value="MFS_1"/>
    <property type="match status" value="1"/>
</dbReference>
<sequence length="602" mass="65151">MEREERNSDRDTPVPSSDGTRRPLSKTDSPEMLDNIQISYQDQDEASTATLRDFLPQDEGHGEKRAEERAGSPNSTVREPGHADSMMPQTSPDGKFPKDLSDTSQTSIPNATSTSGQNDESHTFPFSTTRAWLTLGTVLVLNIITFISLSSICTQYFSYRIARDSYNTSLNSSSEQGSSCSNATEEVEGIQNEVQKEAAKISLYSSLASGIPAVVTNALLGSYSDYVGRKPIIAAAVTGTLTRVVFLVLIMILELDLRLYYIGSAIDGLLGSFYSLTLSVNCVVADVTPDALSRAVRFAAIEGVTYILSSGAQVGIGYMIDDLGYMAPTALCGGFMVVALVVAICIFPETMQTRRKVVINPVLHIKKVFSFYTSGSSKRRLQCWLGLILFFTLMLSNLGRVPVEILFVMNSPICWGSVEIGIFNALRLLAMAAVAVVLLKVLKHRLSLETIGVICSVSAILGFVAEGFSTDTLSLYLSGLIGILYMTLLPVPRALLSKIASPQEQGALFSSLSTLDAIASLVSSTLYTLIYNATVDSFRGSVFMLMAALCFLDGCILLAFRMVRRSDTSSTEYEVRPGGEEEEKVGTAQVSANETTPLLKAD</sequence>
<comment type="subcellular location">
    <subcellularLocation>
        <location evidence="1">Membrane</location>
        <topology evidence="1">Multi-pass membrane protein</topology>
    </subcellularLocation>
</comment>
<feature type="transmembrane region" description="Helical" evidence="6">
    <location>
        <begin position="542"/>
        <end position="560"/>
    </location>
</feature>
<feature type="compositionally biased region" description="Basic and acidic residues" evidence="5">
    <location>
        <begin position="1"/>
        <end position="12"/>
    </location>
</feature>
<feature type="region of interest" description="Disordered" evidence="5">
    <location>
        <begin position="571"/>
        <end position="602"/>
    </location>
</feature>
<feature type="transmembrane region" description="Helical" evidence="6">
    <location>
        <begin position="508"/>
        <end position="530"/>
    </location>
</feature>
<evidence type="ECO:0000313" key="7">
    <source>
        <dbReference type="Proteomes" id="UP000694888"/>
    </source>
</evidence>
<feature type="compositionally biased region" description="Polar residues" evidence="5">
    <location>
        <begin position="102"/>
        <end position="123"/>
    </location>
</feature>
<evidence type="ECO:0000313" key="10">
    <source>
        <dbReference type="RefSeq" id="XP_035828025.1"/>
    </source>
</evidence>
<dbReference type="Proteomes" id="UP000694888">
    <property type="component" value="Unplaced"/>
</dbReference>
<dbReference type="PANTHER" id="PTHR23507:SF1">
    <property type="entry name" value="FI18259P1-RELATED"/>
    <property type="match status" value="1"/>
</dbReference>
<evidence type="ECO:0000256" key="4">
    <source>
        <dbReference type="ARBA" id="ARBA00023136"/>
    </source>
</evidence>
<evidence type="ECO:0000313" key="8">
    <source>
        <dbReference type="RefSeq" id="XP_005107288.1"/>
    </source>
</evidence>
<feature type="transmembrane region" description="Helical" evidence="6">
    <location>
        <begin position="326"/>
        <end position="347"/>
    </location>
</feature>
<dbReference type="InterPro" id="IPR036259">
    <property type="entry name" value="MFS_trans_sf"/>
</dbReference>
<evidence type="ECO:0000256" key="6">
    <source>
        <dbReference type="SAM" id="Phobius"/>
    </source>
</evidence>
<evidence type="ECO:0000313" key="9">
    <source>
        <dbReference type="RefSeq" id="XP_005107290.1"/>
    </source>
</evidence>
<feature type="transmembrane region" description="Helical" evidence="6">
    <location>
        <begin position="381"/>
        <end position="400"/>
    </location>
</feature>
<feature type="transmembrane region" description="Helical" evidence="6">
    <location>
        <begin position="296"/>
        <end position="320"/>
    </location>
</feature>
<feature type="compositionally biased region" description="Polar residues" evidence="5">
    <location>
        <begin position="36"/>
        <end position="50"/>
    </location>
</feature>
<keyword evidence="2 6" id="KW-0812">Transmembrane</keyword>
<dbReference type="Gene3D" id="1.20.1250.20">
    <property type="entry name" value="MFS general substrate transporter like domains"/>
    <property type="match status" value="1"/>
</dbReference>
<dbReference type="GeneID" id="101853030"/>
<feature type="transmembrane region" description="Helical" evidence="6">
    <location>
        <begin position="232"/>
        <end position="253"/>
    </location>
</feature>
<feature type="transmembrane region" description="Helical" evidence="6">
    <location>
        <begin position="420"/>
        <end position="439"/>
    </location>
</feature>
<keyword evidence="3 6" id="KW-1133">Transmembrane helix</keyword>
<feature type="compositionally biased region" description="Basic and acidic residues" evidence="5">
    <location>
        <begin position="58"/>
        <end position="70"/>
    </location>
</feature>
<feature type="transmembrane region" description="Helical" evidence="6">
    <location>
        <begin position="259"/>
        <end position="284"/>
    </location>
</feature>
<evidence type="ECO:0000256" key="5">
    <source>
        <dbReference type="SAM" id="MobiDB-lite"/>
    </source>
</evidence>
<evidence type="ECO:0000256" key="2">
    <source>
        <dbReference type="ARBA" id="ARBA00022692"/>
    </source>
</evidence>
<organism evidence="7 8">
    <name type="scientific">Aplysia californica</name>
    <name type="common">California sea hare</name>
    <dbReference type="NCBI Taxonomy" id="6500"/>
    <lineage>
        <taxon>Eukaryota</taxon>
        <taxon>Metazoa</taxon>
        <taxon>Spiralia</taxon>
        <taxon>Lophotrochozoa</taxon>
        <taxon>Mollusca</taxon>
        <taxon>Gastropoda</taxon>
        <taxon>Heterobranchia</taxon>
        <taxon>Euthyneura</taxon>
        <taxon>Tectipleura</taxon>
        <taxon>Aplysiida</taxon>
        <taxon>Aplysioidea</taxon>
        <taxon>Aplysiidae</taxon>
        <taxon>Aplysia</taxon>
    </lineage>
</organism>
<reference evidence="8 9" key="1">
    <citation type="submission" date="2025-05" db="UniProtKB">
        <authorList>
            <consortium name="RefSeq"/>
        </authorList>
    </citation>
    <scope>IDENTIFICATION</scope>
</reference>
<feature type="transmembrane region" description="Helical" evidence="6">
    <location>
        <begin position="475"/>
        <end position="496"/>
    </location>
</feature>
<dbReference type="RefSeq" id="XP_005107288.1">
    <property type="nucleotide sequence ID" value="XM_005107231.3"/>
</dbReference>
<gene>
    <name evidence="8 9 10" type="primary">LOC101853030</name>
</gene>
<accession>A0ABM0K2K7</accession>
<feature type="region of interest" description="Disordered" evidence="5">
    <location>
        <begin position="1"/>
        <end position="123"/>
    </location>
</feature>
<dbReference type="RefSeq" id="XP_005107290.1">
    <property type="nucleotide sequence ID" value="XM_005107233.3"/>
</dbReference>
<dbReference type="PANTHER" id="PTHR23507">
    <property type="entry name" value="ZGC:174356"/>
    <property type="match status" value="1"/>
</dbReference>
<evidence type="ECO:0000256" key="3">
    <source>
        <dbReference type="ARBA" id="ARBA00022989"/>
    </source>
</evidence>
<feature type="transmembrane region" description="Helical" evidence="6">
    <location>
        <begin position="451"/>
        <end position="469"/>
    </location>
</feature>
<proteinExistence type="predicted"/>
<dbReference type="InterPro" id="IPR011701">
    <property type="entry name" value="MFS"/>
</dbReference>